<dbReference type="PANTHER" id="PTHR30011">
    <property type="entry name" value="ALKANESULFONATE MONOOXYGENASE-RELATED"/>
    <property type="match status" value="1"/>
</dbReference>
<dbReference type="PANTHER" id="PTHR30011:SF16">
    <property type="entry name" value="C2H2 FINGER DOMAIN TRANSCRIPTION FACTOR (EUROFUNG)-RELATED"/>
    <property type="match status" value="1"/>
</dbReference>
<evidence type="ECO:0000256" key="3">
    <source>
        <dbReference type="ARBA" id="ARBA00023002"/>
    </source>
</evidence>
<dbReference type="InterPro" id="IPR011251">
    <property type="entry name" value="Luciferase-like_dom"/>
</dbReference>
<evidence type="ECO:0000313" key="8">
    <source>
        <dbReference type="Proteomes" id="UP001157017"/>
    </source>
</evidence>
<evidence type="ECO:0000256" key="1">
    <source>
        <dbReference type="ARBA" id="ARBA00022630"/>
    </source>
</evidence>
<dbReference type="InterPro" id="IPR036661">
    <property type="entry name" value="Luciferase-like_sf"/>
</dbReference>
<organism evidence="7 8">
    <name type="scientific">Angustibacter aerolatus</name>
    <dbReference type="NCBI Taxonomy" id="1162965"/>
    <lineage>
        <taxon>Bacteria</taxon>
        <taxon>Bacillati</taxon>
        <taxon>Actinomycetota</taxon>
        <taxon>Actinomycetes</taxon>
        <taxon>Kineosporiales</taxon>
        <taxon>Kineosporiaceae</taxon>
    </lineage>
</organism>
<evidence type="ECO:0000256" key="2">
    <source>
        <dbReference type="ARBA" id="ARBA00022643"/>
    </source>
</evidence>
<evidence type="ECO:0000256" key="4">
    <source>
        <dbReference type="ARBA" id="ARBA00023033"/>
    </source>
</evidence>
<keyword evidence="4" id="KW-0503">Monooxygenase</keyword>
<feature type="domain" description="Luciferase-like" evidence="6">
    <location>
        <begin position="17"/>
        <end position="103"/>
    </location>
</feature>
<dbReference type="Gene3D" id="3.20.20.30">
    <property type="entry name" value="Luciferase-like domain"/>
    <property type="match status" value="1"/>
</dbReference>
<reference evidence="8" key="1">
    <citation type="journal article" date="2019" name="Int. J. Syst. Evol. Microbiol.">
        <title>The Global Catalogue of Microorganisms (GCM) 10K type strain sequencing project: providing services to taxonomists for standard genome sequencing and annotation.</title>
        <authorList>
            <consortium name="The Broad Institute Genomics Platform"/>
            <consortium name="The Broad Institute Genome Sequencing Center for Infectious Disease"/>
            <person name="Wu L."/>
            <person name="Ma J."/>
        </authorList>
    </citation>
    <scope>NUCLEOTIDE SEQUENCE [LARGE SCALE GENOMIC DNA]</scope>
    <source>
        <strain evidence="8">NBRC 108730</strain>
    </source>
</reference>
<dbReference type="SUPFAM" id="SSF51679">
    <property type="entry name" value="Bacterial luciferase-like"/>
    <property type="match status" value="1"/>
</dbReference>
<proteinExistence type="predicted"/>
<dbReference type="EMBL" id="BSUZ01000001">
    <property type="protein sequence ID" value="GMA85338.1"/>
    <property type="molecule type" value="Genomic_DNA"/>
</dbReference>
<dbReference type="Pfam" id="PF00296">
    <property type="entry name" value="Bac_luciferase"/>
    <property type="match status" value="1"/>
</dbReference>
<evidence type="ECO:0000256" key="5">
    <source>
        <dbReference type="SAM" id="MobiDB-lite"/>
    </source>
</evidence>
<keyword evidence="3" id="KW-0560">Oxidoreductase</keyword>
<dbReference type="InterPro" id="IPR051260">
    <property type="entry name" value="Diverse_substr_monoxygenases"/>
</dbReference>
<keyword evidence="2" id="KW-0288">FMN</keyword>
<feature type="region of interest" description="Disordered" evidence="5">
    <location>
        <begin position="1"/>
        <end position="20"/>
    </location>
</feature>
<sequence>MLADRDSGRFLSDPRAGSFSHHDRFFDVEGRFDVPRSPQGRPVIFQAGDSDEGRDFAASSADAIFSRHTEPVAAKAFYADVKGRLERFGRTRDEPAHPARGHVRAR</sequence>
<accession>A0ABQ6JCZ8</accession>
<gene>
    <name evidence="7" type="ORF">GCM10025868_05880</name>
</gene>
<name>A0ABQ6JCZ8_9ACTN</name>
<evidence type="ECO:0000259" key="6">
    <source>
        <dbReference type="Pfam" id="PF00296"/>
    </source>
</evidence>
<keyword evidence="8" id="KW-1185">Reference proteome</keyword>
<keyword evidence="1" id="KW-0285">Flavoprotein</keyword>
<protein>
    <recommendedName>
        <fullName evidence="6">Luciferase-like domain-containing protein</fullName>
    </recommendedName>
</protein>
<comment type="caution">
    <text evidence="7">The sequence shown here is derived from an EMBL/GenBank/DDBJ whole genome shotgun (WGS) entry which is preliminary data.</text>
</comment>
<dbReference type="Proteomes" id="UP001157017">
    <property type="component" value="Unassembled WGS sequence"/>
</dbReference>
<evidence type="ECO:0000313" key="7">
    <source>
        <dbReference type="EMBL" id="GMA85338.1"/>
    </source>
</evidence>